<evidence type="ECO:0000313" key="1">
    <source>
        <dbReference type="EMBL" id="RTQ50931.1"/>
    </source>
</evidence>
<organism evidence="1 2">
    <name type="scientific">Hymenobacter gummosus</name>
    <dbReference type="NCBI Taxonomy" id="1776032"/>
    <lineage>
        <taxon>Bacteria</taxon>
        <taxon>Pseudomonadati</taxon>
        <taxon>Bacteroidota</taxon>
        <taxon>Cytophagia</taxon>
        <taxon>Cytophagales</taxon>
        <taxon>Hymenobacteraceae</taxon>
        <taxon>Hymenobacter</taxon>
    </lineage>
</organism>
<dbReference type="AlphaFoldDB" id="A0A3S0QJ50"/>
<dbReference type="EMBL" id="RXOF01000004">
    <property type="protein sequence ID" value="RTQ50931.1"/>
    <property type="molecule type" value="Genomic_DNA"/>
</dbReference>
<protein>
    <submittedName>
        <fullName evidence="1">Uncharacterized protein</fullName>
    </submittedName>
</protein>
<name>A0A3S0QJ50_9BACT</name>
<accession>A0A3S0QJ50</accession>
<dbReference type="PROSITE" id="PS51257">
    <property type="entry name" value="PROKAR_LIPOPROTEIN"/>
    <property type="match status" value="1"/>
</dbReference>
<gene>
    <name evidence="1" type="ORF">EJV47_09975</name>
</gene>
<evidence type="ECO:0000313" key="2">
    <source>
        <dbReference type="Proteomes" id="UP000282184"/>
    </source>
</evidence>
<proteinExistence type="predicted"/>
<dbReference type="Proteomes" id="UP000282184">
    <property type="component" value="Unassembled WGS sequence"/>
</dbReference>
<keyword evidence="2" id="KW-1185">Reference proteome</keyword>
<comment type="caution">
    <text evidence="1">The sequence shown here is derived from an EMBL/GenBank/DDBJ whole genome shotgun (WGS) entry which is preliminary data.</text>
</comment>
<sequence>MKTYWLLAPLALLSSCDLVTCEKPPQPTCNADTAGIVLGKTCMAGTLVQLTNSTAGQTVRLNLDGAGLKTYEHVVSTHTELGPFAAAGTNIYFNLVQGGRRPAVQCEAYDAPADMPLYTLCNVTPTPCERAPTAGNN</sequence>
<reference evidence="1 2" key="1">
    <citation type="submission" date="2018-12" db="EMBL/GenBank/DDBJ databases">
        <title>Hymenobacter gummosus sp. nov., isolated from a spring.</title>
        <authorList>
            <person name="Nie L."/>
        </authorList>
    </citation>
    <scope>NUCLEOTIDE SEQUENCE [LARGE SCALE GENOMIC DNA]</scope>
    <source>
        <strain evidence="1 2">KCTC 52166</strain>
    </source>
</reference>
<dbReference type="OrthoDB" id="886050at2"/>
<dbReference type="RefSeq" id="WP_126692996.1">
    <property type="nucleotide sequence ID" value="NZ_RXOF01000004.1"/>
</dbReference>